<evidence type="ECO:0000256" key="1">
    <source>
        <dbReference type="SAM" id="MobiDB-lite"/>
    </source>
</evidence>
<keyword evidence="3" id="KW-1185">Reference proteome</keyword>
<feature type="compositionally biased region" description="Basic and acidic residues" evidence="1">
    <location>
        <begin position="83"/>
        <end position="115"/>
    </location>
</feature>
<dbReference type="AlphaFoldDB" id="A0A2Z7AK67"/>
<feature type="compositionally biased region" description="Polar residues" evidence="1">
    <location>
        <begin position="1"/>
        <end position="18"/>
    </location>
</feature>
<accession>A0A2Z7AK67</accession>
<dbReference type="EMBL" id="KV014454">
    <property type="protein sequence ID" value="KZV22103.1"/>
    <property type="molecule type" value="Genomic_DNA"/>
</dbReference>
<proteinExistence type="predicted"/>
<feature type="region of interest" description="Disordered" evidence="1">
    <location>
        <begin position="1"/>
        <end position="140"/>
    </location>
</feature>
<dbReference type="Proteomes" id="UP000250235">
    <property type="component" value="Unassembled WGS sequence"/>
</dbReference>
<evidence type="ECO:0000313" key="3">
    <source>
        <dbReference type="Proteomes" id="UP000250235"/>
    </source>
</evidence>
<evidence type="ECO:0000313" key="2">
    <source>
        <dbReference type="EMBL" id="KZV22103.1"/>
    </source>
</evidence>
<gene>
    <name evidence="2" type="ORF">F511_11631</name>
</gene>
<organism evidence="2 3">
    <name type="scientific">Dorcoceras hygrometricum</name>
    <dbReference type="NCBI Taxonomy" id="472368"/>
    <lineage>
        <taxon>Eukaryota</taxon>
        <taxon>Viridiplantae</taxon>
        <taxon>Streptophyta</taxon>
        <taxon>Embryophyta</taxon>
        <taxon>Tracheophyta</taxon>
        <taxon>Spermatophyta</taxon>
        <taxon>Magnoliopsida</taxon>
        <taxon>eudicotyledons</taxon>
        <taxon>Gunneridae</taxon>
        <taxon>Pentapetalae</taxon>
        <taxon>asterids</taxon>
        <taxon>lamiids</taxon>
        <taxon>Lamiales</taxon>
        <taxon>Gesneriaceae</taxon>
        <taxon>Didymocarpoideae</taxon>
        <taxon>Trichosporeae</taxon>
        <taxon>Loxocarpinae</taxon>
        <taxon>Dorcoceras</taxon>
    </lineage>
</organism>
<protein>
    <submittedName>
        <fullName evidence="2">Uncharacterized protein</fullName>
    </submittedName>
</protein>
<name>A0A2Z7AK67_9LAMI</name>
<sequence>MAPSEMQQRPASIAQSCGQHAARRRPSRDKRAGSRPACDIQRRQLPRGNQHFTVDCGRLRQSGPRPETGFLRQPALEGLTRSARTDSPRQDWPEQFSEKRGGDGGGDLFREEGRRPRARLGDGFGSGPTGPGPTDEHSVHPHHRDFIVTPIGDQIGQIDSVSKTEYYDLKNHFSEPQCKMTVLPLNIGKSRFDLC</sequence>
<reference evidence="2 3" key="1">
    <citation type="journal article" date="2015" name="Proc. Natl. Acad. Sci. U.S.A.">
        <title>The resurrection genome of Boea hygrometrica: A blueprint for survival of dehydration.</title>
        <authorList>
            <person name="Xiao L."/>
            <person name="Yang G."/>
            <person name="Zhang L."/>
            <person name="Yang X."/>
            <person name="Zhao S."/>
            <person name="Ji Z."/>
            <person name="Zhou Q."/>
            <person name="Hu M."/>
            <person name="Wang Y."/>
            <person name="Chen M."/>
            <person name="Xu Y."/>
            <person name="Jin H."/>
            <person name="Xiao X."/>
            <person name="Hu G."/>
            <person name="Bao F."/>
            <person name="Hu Y."/>
            <person name="Wan P."/>
            <person name="Li L."/>
            <person name="Deng X."/>
            <person name="Kuang T."/>
            <person name="Xiang C."/>
            <person name="Zhu J.K."/>
            <person name="Oliver M.J."/>
            <person name="He Y."/>
        </authorList>
    </citation>
    <scope>NUCLEOTIDE SEQUENCE [LARGE SCALE GENOMIC DNA]</scope>
    <source>
        <strain evidence="3">cv. XS01</strain>
    </source>
</reference>